<dbReference type="InterPro" id="IPR010982">
    <property type="entry name" value="Lambda_DNA-bd_dom_sf"/>
</dbReference>
<evidence type="ECO:0000313" key="2">
    <source>
        <dbReference type="EMBL" id="VDC28603.1"/>
    </source>
</evidence>
<protein>
    <submittedName>
        <fullName evidence="2">Helix-turn-helix protein</fullName>
    </submittedName>
</protein>
<dbReference type="Proteomes" id="UP000277498">
    <property type="component" value="Unassembled WGS sequence"/>
</dbReference>
<dbReference type="Gene3D" id="1.10.260.40">
    <property type="entry name" value="lambda repressor-like DNA-binding domains"/>
    <property type="match status" value="1"/>
</dbReference>
<dbReference type="RefSeq" id="WP_124086933.1">
    <property type="nucleotide sequence ID" value="NZ_UXAW01000070.1"/>
</dbReference>
<sequence>MARSLRTPGHRALMQVLIETRKEAGITQQELADRLNRPQSYVAKVETGERRLDVIEFIEWAEGIGASPALLMDRVAKAVPGQ</sequence>
<dbReference type="CDD" id="cd00093">
    <property type="entry name" value="HTH_XRE"/>
    <property type="match status" value="1"/>
</dbReference>
<dbReference type="SUPFAM" id="SSF47413">
    <property type="entry name" value="lambda repressor-like DNA-binding domains"/>
    <property type="match status" value="1"/>
</dbReference>
<dbReference type="OrthoDB" id="9803379at2"/>
<accession>A0A3P5XCN5</accession>
<dbReference type="Pfam" id="PF01381">
    <property type="entry name" value="HTH_3"/>
    <property type="match status" value="1"/>
</dbReference>
<organism evidence="2 3">
    <name type="scientific">Pseudogemmobacter humi</name>
    <dbReference type="NCBI Taxonomy" id="2483812"/>
    <lineage>
        <taxon>Bacteria</taxon>
        <taxon>Pseudomonadati</taxon>
        <taxon>Pseudomonadota</taxon>
        <taxon>Alphaproteobacteria</taxon>
        <taxon>Rhodobacterales</taxon>
        <taxon>Paracoccaceae</taxon>
        <taxon>Pseudogemmobacter</taxon>
    </lineage>
</organism>
<reference evidence="2 3" key="1">
    <citation type="submission" date="2018-11" db="EMBL/GenBank/DDBJ databases">
        <authorList>
            <person name="Criscuolo A."/>
        </authorList>
    </citation>
    <scope>NUCLEOTIDE SEQUENCE [LARGE SCALE GENOMIC DNA]</scope>
    <source>
        <strain evidence="2">ACIP111625</strain>
    </source>
</reference>
<dbReference type="AlphaFoldDB" id="A0A3P5XCN5"/>
<feature type="domain" description="HTH cro/C1-type" evidence="1">
    <location>
        <begin position="17"/>
        <end position="71"/>
    </location>
</feature>
<dbReference type="InterPro" id="IPR001387">
    <property type="entry name" value="Cro/C1-type_HTH"/>
</dbReference>
<evidence type="ECO:0000313" key="3">
    <source>
        <dbReference type="Proteomes" id="UP000277498"/>
    </source>
</evidence>
<keyword evidence="3" id="KW-1185">Reference proteome</keyword>
<dbReference type="SMART" id="SM00530">
    <property type="entry name" value="HTH_XRE"/>
    <property type="match status" value="1"/>
</dbReference>
<dbReference type="PROSITE" id="PS50943">
    <property type="entry name" value="HTH_CROC1"/>
    <property type="match status" value="1"/>
</dbReference>
<dbReference type="GO" id="GO:0003677">
    <property type="term" value="F:DNA binding"/>
    <property type="evidence" value="ECO:0007669"/>
    <property type="project" value="InterPro"/>
</dbReference>
<evidence type="ECO:0000259" key="1">
    <source>
        <dbReference type="PROSITE" id="PS50943"/>
    </source>
</evidence>
<dbReference type="EMBL" id="UXAW01000070">
    <property type="protein sequence ID" value="VDC28603.1"/>
    <property type="molecule type" value="Genomic_DNA"/>
</dbReference>
<name>A0A3P5XCN5_9RHOB</name>
<gene>
    <name evidence="2" type="ORF">XINFAN_02176</name>
</gene>
<proteinExistence type="predicted"/>